<feature type="region of interest" description="Disordered" evidence="1">
    <location>
        <begin position="437"/>
        <end position="494"/>
    </location>
</feature>
<accession>A0A2A6CCT5</accession>
<reference evidence="5" key="1">
    <citation type="journal article" date="2008" name="Nat. Genet.">
        <title>The Pristionchus pacificus genome provides a unique perspective on nematode lifestyle and parasitism.</title>
        <authorList>
            <person name="Dieterich C."/>
            <person name="Clifton S.W."/>
            <person name="Schuster L.N."/>
            <person name="Chinwalla A."/>
            <person name="Delehaunty K."/>
            <person name="Dinkelacker I."/>
            <person name="Fulton L."/>
            <person name="Fulton R."/>
            <person name="Godfrey J."/>
            <person name="Minx P."/>
            <person name="Mitreva M."/>
            <person name="Roeseler W."/>
            <person name="Tian H."/>
            <person name="Witte H."/>
            <person name="Yang S.P."/>
            <person name="Wilson R.K."/>
            <person name="Sommer R.J."/>
        </authorList>
    </citation>
    <scope>NUCLEOTIDE SEQUENCE [LARGE SCALE GENOMIC DNA]</scope>
    <source>
        <strain evidence="5">PS312</strain>
    </source>
</reference>
<feature type="compositionally biased region" description="Low complexity" evidence="1">
    <location>
        <begin position="80"/>
        <end position="89"/>
    </location>
</feature>
<dbReference type="AlphaFoldDB" id="A0A2A6CCT5"/>
<keyword evidence="2" id="KW-0812">Transmembrane</keyword>
<feature type="transmembrane region" description="Helical" evidence="2">
    <location>
        <begin position="108"/>
        <end position="129"/>
    </location>
</feature>
<evidence type="ECO:0000256" key="2">
    <source>
        <dbReference type="SAM" id="Phobius"/>
    </source>
</evidence>
<evidence type="ECO:0000256" key="3">
    <source>
        <dbReference type="SAM" id="SignalP"/>
    </source>
</evidence>
<protein>
    <submittedName>
        <fullName evidence="4">Uncharacterized protein</fullName>
    </submittedName>
</protein>
<organism evidence="4 5">
    <name type="scientific">Pristionchus pacificus</name>
    <name type="common">Parasitic nematode worm</name>
    <dbReference type="NCBI Taxonomy" id="54126"/>
    <lineage>
        <taxon>Eukaryota</taxon>
        <taxon>Metazoa</taxon>
        <taxon>Ecdysozoa</taxon>
        <taxon>Nematoda</taxon>
        <taxon>Chromadorea</taxon>
        <taxon>Rhabditida</taxon>
        <taxon>Rhabditina</taxon>
        <taxon>Diplogasteromorpha</taxon>
        <taxon>Diplogasteroidea</taxon>
        <taxon>Neodiplogasteridae</taxon>
        <taxon>Pristionchus</taxon>
    </lineage>
</organism>
<evidence type="ECO:0000313" key="5">
    <source>
        <dbReference type="Proteomes" id="UP000005239"/>
    </source>
</evidence>
<dbReference type="EnsemblMetazoa" id="PPA22939.1">
    <property type="protein sequence ID" value="PPA22939.1"/>
    <property type="gene ID" value="WBGene00112493"/>
</dbReference>
<name>A0A2A6CCT5_PRIPA</name>
<gene>
    <name evidence="4" type="primary">WBGene00112493</name>
</gene>
<feature type="signal peptide" evidence="3">
    <location>
        <begin position="1"/>
        <end position="19"/>
    </location>
</feature>
<proteinExistence type="predicted"/>
<sequence>MQSLLDTLLLLAVTVCTLAVSMIVGCGSKKPKVMTDMPNTGGADSKMGGTGGSTNSGAPPPAPPPTAVSQDSKDKKDAAPKSLKPASPSTNPADHRSTLSLSVPDSQLAMRMVGLLLLLVTVAVATWLGDEYWTLIGPRGEPIQGEAANFARVAHFFKPQEENRFVAYWMTNTHYAGRMYEQFGEAFRKEEEEGEAKYCARFYGSSGEAVETCENFRILTVPDRYRDQTMQVLRSFAWTKIDSVDEPGDDKIGYNDHLVCAFGYEPKKNEDGVAEYKDFTFGDAVPSQNTANSVNPFLRTGTVNVNDYENYLLRLLVGESTAQQNIPRLPSPPSHQQHHAHRQHVERRPNVNHLHEEQNQQDVEYARRLAEYNEKVRQQQLQQQPQVHVQATHQQTTDNRFICDTYGRVFEMRREDGRTRYHTYDLAAHGGVRPPCTLIGETAGQTGQQAEGRVEQPVQQQQQQVQQRQEETRPYSVRRSCTGSRQKKDADGDC</sequence>
<feature type="region of interest" description="Disordered" evidence="1">
    <location>
        <begin position="30"/>
        <end position="98"/>
    </location>
</feature>
<evidence type="ECO:0000256" key="1">
    <source>
        <dbReference type="SAM" id="MobiDB-lite"/>
    </source>
</evidence>
<keyword evidence="3" id="KW-0732">Signal</keyword>
<keyword evidence="2" id="KW-1133">Transmembrane helix</keyword>
<dbReference type="Proteomes" id="UP000005239">
    <property type="component" value="Unassembled WGS sequence"/>
</dbReference>
<evidence type="ECO:0000313" key="4">
    <source>
        <dbReference type="EnsemblMetazoa" id="PPA22939.1"/>
    </source>
</evidence>
<reference evidence="4" key="2">
    <citation type="submission" date="2022-06" db="UniProtKB">
        <authorList>
            <consortium name="EnsemblMetazoa"/>
        </authorList>
    </citation>
    <scope>IDENTIFICATION</scope>
    <source>
        <strain evidence="4">PS312</strain>
    </source>
</reference>
<keyword evidence="2" id="KW-0472">Membrane</keyword>
<feature type="chain" id="PRO_5043613097" evidence="3">
    <location>
        <begin position="20"/>
        <end position="494"/>
    </location>
</feature>
<accession>A0A8R1YK16</accession>
<keyword evidence="5" id="KW-1185">Reference proteome</keyword>
<feature type="compositionally biased region" description="Low complexity" evidence="1">
    <location>
        <begin position="455"/>
        <end position="467"/>
    </location>
</feature>